<feature type="transmembrane region" description="Helical" evidence="2">
    <location>
        <begin position="37"/>
        <end position="57"/>
    </location>
</feature>
<accession>A0A9D2SZ35</accession>
<dbReference type="PANTHER" id="PTHR21666:SF270">
    <property type="entry name" value="MUREIN HYDROLASE ACTIVATOR ENVC"/>
    <property type="match status" value="1"/>
</dbReference>
<feature type="domain" description="M23ase beta-sheet core" evidence="3">
    <location>
        <begin position="221"/>
        <end position="316"/>
    </location>
</feature>
<feature type="compositionally biased region" description="Basic and acidic residues" evidence="1">
    <location>
        <begin position="143"/>
        <end position="155"/>
    </location>
</feature>
<dbReference type="InterPro" id="IPR016047">
    <property type="entry name" value="M23ase_b-sheet_dom"/>
</dbReference>
<dbReference type="AlphaFoldDB" id="A0A9D2SZ35"/>
<evidence type="ECO:0000259" key="3">
    <source>
        <dbReference type="Pfam" id="PF01551"/>
    </source>
</evidence>
<dbReference type="Proteomes" id="UP000823882">
    <property type="component" value="Unassembled WGS sequence"/>
</dbReference>
<keyword evidence="2" id="KW-0472">Membrane</keyword>
<protein>
    <submittedName>
        <fullName evidence="4">M23 family metallopeptidase</fullName>
    </submittedName>
</protein>
<organism evidence="4 5">
    <name type="scientific">Candidatus Intestinimonas pullistercoris</name>
    <dbReference type="NCBI Taxonomy" id="2838623"/>
    <lineage>
        <taxon>Bacteria</taxon>
        <taxon>Bacillati</taxon>
        <taxon>Bacillota</taxon>
        <taxon>Clostridia</taxon>
        <taxon>Eubacteriales</taxon>
        <taxon>Intestinimonas</taxon>
    </lineage>
</organism>
<gene>
    <name evidence="4" type="ORF">H9701_02415</name>
</gene>
<dbReference type="InterPro" id="IPR011055">
    <property type="entry name" value="Dup_hybrid_motif"/>
</dbReference>
<dbReference type="CDD" id="cd12797">
    <property type="entry name" value="M23_peptidase"/>
    <property type="match status" value="1"/>
</dbReference>
<dbReference type="InterPro" id="IPR050570">
    <property type="entry name" value="Cell_wall_metabolism_enzyme"/>
</dbReference>
<feature type="region of interest" description="Disordered" evidence="1">
    <location>
        <begin position="143"/>
        <end position="185"/>
    </location>
</feature>
<dbReference type="PANTHER" id="PTHR21666">
    <property type="entry name" value="PEPTIDASE-RELATED"/>
    <property type="match status" value="1"/>
</dbReference>
<dbReference type="Gene3D" id="2.70.70.10">
    <property type="entry name" value="Glucose Permease (Domain IIA)"/>
    <property type="match status" value="1"/>
</dbReference>
<dbReference type="EMBL" id="DWWJ01000046">
    <property type="protein sequence ID" value="HJC40392.1"/>
    <property type="molecule type" value="Genomic_DNA"/>
</dbReference>
<dbReference type="SUPFAM" id="SSF51261">
    <property type="entry name" value="Duplicated hybrid motif"/>
    <property type="match status" value="1"/>
</dbReference>
<evidence type="ECO:0000313" key="5">
    <source>
        <dbReference type="Proteomes" id="UP000823882"/>
    </source>
</evidence>
<comment type="caution">
    <text evidence="4">The sequence shown here is derived from an EMBL/GenBank/DDBJ whole genome shotgun (WGS) entry which is preliminary data.</text>
</comment>
<evidence type="ECO:0000256" key="1">
    <source>
        <dbReference type="SAM" id="MobiDB-lite"/>
    </source>
</evidence>
<reference evidence="4" key="2">
    <citation type="submission" date="2021-04" db="EMBL/GenBank/DDBJ databases">
        <authorList>
            <person name="Gilroy R."/>
        </authorList>
    </citation>
    <scope>NUCLEOTIDE SEQUENCE</scope>
    <source>
        <strain evidence="4">CHK186-1790</strain>
    </source>
</reference>
<evidence type="ECO:0000313" key="4">
    <source>
        <dbReference type="EMBL" id="HJC40392.1"/>
    </source>
</evidence>
<dbReference type="Pfam" id="PF01551">
    <property type="entry name" value="Peptidase_M23"/>
    <property type="match status" value="1"/>
</dbReference>
<evidence type="ECO:0000256" key="2">
    <source>
        <dbReference type="SAM" id="Phobius"/>
    </source>
</evidence>
<reference evidence="4" key="1">
    <citation type="journal article" date="2021" name="PeerJ">
        <title>Extensive microbial diversity within the chicken gut microbiome revealed by metagenomics and culture.</title>
        <authorList>
            <person name="Gilroy R."/>
            <person name="Ravi A."/>
            <person name="Getino M."/>
            <person name="Pursley I."/>
            <person name="Horton D.L."/>
            <person name="Alikhan N.F."/>
            <person name="Baker D."/>
            <person name="Gharbi K."/>
            <person name="Hall N."/>
            <person name="Watson M."/>
            <person name="Adriaenssens E.M."/>
            <person name="Foster-Nyarko E."/>
            <person name="Jarju S."/>
            <person name="Secka A."/>
            <person name="Antonio M."/>
            <person name="Oren A."/>
            <person name="Chaudhuri R.R."/>
            <person name="La Ragione R."/>
            <person name="Hildebrand F."/>
            <person name="Pallen M.J."/>
        </authorList>
    </citation>
    <scope>NUCLEOTIDE SEQUENCE</scope>
    <source>
        <strain evidence="4">CHK186-1790</strain>
    </source>
</reference>
<proteinExistence type="predicted"/>
<keyword evidence="2" id="KW-0812">Transmembrane</keyword>
<sequence>MERVSARGPVRRRARSAHAGRSRGRGVVLAPRERRRLLQLGVCMALFLAVFVGRGVFPKQMEAVRGELLEVIRSDTDFRTAFDRLGRAVEEGVPAGEALSGLWADVFSPAGGGTVYVLPEEGTPLYQAERAFLSTGPGLEQAMERRLTQPERQETVPESVEEAPSQAADPAEEGADSGLPAPDNATLEEVPIDLEETTAPVMAVVSSPFGWREHPIEGGEKFHNGVDLAAPYGDPIGSFADGVVDYIGESPSYGQYIQVKHDGGVTSFYAHCSRLLAQPGQQVKAGETIAEVGDTGEVTGAHLHFELRVDGVLVDPLDYITVLESE</sequence>
<keyword evidence="2" id="KW-1133">Transmembrane helix</keyword>
<dbReference type="GO" id="GO:0004222">
    <property type="term" value="F:metalloendopeptidase activity"/>
    <property type="evidence" value="ECO:0007669"/>
    <property type="project" value="TreeGrafter"/>
</dbReference>
<name>A0A9D2SZ35_9FIRM</name>